<gene>
    <name evidence="3" type="primary">exo2</name>
    <name evidence="3" type="ORF">CM83_101345</name>
</gene>
<name>A0A0A9YG36_LYGHE</name>
<dbReference type="PANTHER" id="PTHR12341">
    <property type="entry name" value="5'-&gt;3' EXORIBONUCLEASE"/>
    <property type="match status" value="1"/>
</dbReference>
<organism evidence="3">
    <name type="scientific">Lygus hesperus</name>
    <name type="common">Western plant bug</name>
    <dbReference type="NCBI Taxonomy" id="30085"/>
    <lineage>
        <taxon>Eukaryota</taxon>
        <taxon>Metazoa</taxon>
        <taxon>Ecdysozoa</taxon>
        <taxon>Arthropoda</taxon>
        <taxon>Hexapoda</taxon>
        <taxon>Insecta</taxon>
        <taxon>Pterygota</taxon>
        <taxon>Neoptera</taxon>
        <taxon>Paraneoptera</taxon>
        <taxon>Hemiptera</taxon>
        <taxon>Heteroptera</taxon>
        <taxon>Panheteroptera</taxon>
        <taxon>Cimicomorpha</taxon>
        <taxon>Miridae</taxon>
        <taxon>Mirini</taxon>
        <taxon>Lygus</taxon>
    </lineage>
</organism>
<protein>
    <submittedName>
        <fullName evidence="3">5'-3' exoribonuclease 1</fullName>
    </submittedName>
</protein>
<reference evidence="3" key="2">
    <citation type="submission" date="2014-07" db="EMBL/GenBank/DDBJ databases">
        <authorList>
            <person name="Hull J."/>
        </authorList>
    </citation>
    <scope>NUCLEOTIDE SEQUENCE</scope>
</reference>
<reference evidence="3" key="1">
    <citation type="journal article" date="2014" name="PLoS ONE">
        <title>Transcriptome-Based Identification of ABC Transporters in the Western Tarnished Plant Bug Lygus hesperus.</title>
        <authorList>
            <person name="Hull J.J."/>
            <person name="Chaney K."/>
            <person name="Geib S.M."/>
            <person name="Fabrick J.A."/>
            <person name="Brent C.S."/>
            <person name="Walsh D."/>
            <person name="Lavine L.C."/>
        </authorList>
    </citation>
    <scope>NUCLEOTIDE SEQUENCE</scope>
</reference>
<dbReference type="GO" id="GO:0003723">
    <property type="term" value="F:RNA binding"/>
    <property type="evidence" value="ECO:0007669"/>
    <property type="project" value="TreeGrafter"/>
</dbReference>
<dbReference type="EMBL" id="GBHO01011567">
    <property type="protein sequence ID" value="JAG32037.1"/>
    <property type="molecule type" value="Transcribed_RNA"/>
</dbReference>
<sequence>MDEWQHMFHKIMMYIDHIVELVKPKQLLYLAVDGVAPRAKMNQQRERRFRSAQVKAVELKESSDSSAADVRHYFDSNCITPGTTFMLHLSEYLQYYVAKRVAAN</sequence>
<dbReference type="InterPro" id="IPR027073">
    <property type="entry name" value="5_3_exoribonuclease"/>
</dbReference>
<dbReference type="GO" id="GO:0005634">
    <property type="term" value="C:nucleus"/>
    <property type="evidence" value="ECO:0007669"/>
    <property type="project" value="TreeGrafter"/>
</dbReference>
<feature type="domain" description="Xrn1 N-terminal" evidence="2">
    <location>
        <begin position="5"/>
        <end position="102"/>
    </location>
</feature>
<evidence type="ECO:0000313" key="3">
    <source>
        <dbReference type="EMBL" id="JAG32037.1"/>
    </source>
</evidence>
<dbReference type="AlphaFoldDB" id="A0A0A9YG36"/>
<dbReference type="InterPro" id="IPR004859">
    <property type="entry name" value="Xrn1_N"/>
</dbReference>
<dbReference type="GO" id="GO:0000956">
    <property type="term" value="P:nuclear-transcribed mRNA catabolic process"/>
    <property type="evidence" value="ECO:0007669"/>
    <property type="project" value="TreeGrafter"/>
</dbReference>
<dbReference type="GO" id="GO:0004534">
    <property type="term" value="F:5'-3' RNA exonuclease activity"/>
    <property type="evidence" value="ECO:0007669"/>
    <property type="project" value="TreeGrafter"/>
</dbReference>
<evidence type="ECO:0000259" key="2">
    <source>
        <dbReference type="Pfam" id="PF03159"/>
    </source>
</evidence>
<dbReference type="Gene3D" id="1.25.40.1050">
    <property type="match status" value="1"/>
</dbReference>
<evidence type="ECO:0000256" key="1">
    <source>
        <dbReference type="ARBA" id="ARBA00038299"/>
    </source>
</evidence>
<accession>A0A0A9YG36</accession>
<comment type="similarity">
    <text evidence="1">Belongs to the 5'-3' exonuclease family.</text>
</comment>
<dbReference type="PANTHER" id="PTHR12341:SF7">
    <property type="entry name" value="5'-3' EXORIBONUCLEASE 1"/>
    <property type="match status" value="1"/>
</dbReference>
<dbReference type="Pfam" id="PF03159">
    <property type="entry name" value="XRN_N"/>
    <property type="match status" value="1"/>
</dbReference>
<proteinExistence type="inferred from homology"/>